<accession>A0ACC2P1F8</accession>
<reference evidence="1" key="1">
    <citation type="submission" date="2023-04" db="EMBL/GenBank/DDBJ databases">
        <title>A chromosome-level genome assembly of the parasitoid wasp Eretmocerus hayati.</title>
        <authorList>
            <person name="Zhong Y."/>
            <person name="Liu S."/>
            <person name="Liu Y."/>
        </authorList>
    </citation>
    <scope>NUCLEOTIDE SEQUENCE</scope>
    <source>
        <strain evidence="1">ZJU_SS_LIU_2023</strain>
    </source>
</reference>
<gene>
    <name evidence="1" type="ORF">QAD02_012984</name>
</gene>
<organism evidence="1 2">
    <name type="scientific">Eretmocerus hayati</name>
    <dbReference type="NCBI Taxonomy" id="131215"/>
    <lineage>
        <taxon>Eukaryota</taxon>
        <taxon>Metazoa</taxon>
        <taxon>Ecdysozoa</taxon>
        <taxon>Arthropoda</taxon>
        <taxon>Hexapoda</taxon>
        <taxon>Insecta</taxon>
        <taxon>Pterygota</taxon>
        <taxon>Neoptera</taxon>
        <taxon>Endopterygota</taxon>
        <taxon>Hymenoptera</taxon>
        <taxon>Apocrita</taxon>
        <taxon>Proctotrupomorpha</taxon>
        <taxon>Chalcidoidea</taxon>
        <taxon>Aphelinidae</taxon>
        <taxon>Aphelininae</taxon>
        <taxon>Eretmocerus</taxon>
    </lineage>
</organism>
<evidence type="ECO:0000313" key="2">
    <source>
        <dbReference type="Proteomes" id="UP001239111"/>
    </source>
</evidence>
<sequence length="102" mass="11455">MQVLTPGTIDTIPFSSAKPPYLSGYWMAMDPTSCRTIIYAMPHSHSPIMLPGPHPTQEVISDTPEGSMHIPLQGEFRISHSPCRIVHEFLYHPSGKRRINET</sequence>
<dbReference type="EMBL" id="CM056742">
    <property type="protein sequence ID" value="KAJ8677197.1"/>
    <property type="molecule type" value="Genomic_DNA"/>
</dbReference>
<name>A0ACC2P1F8_9HYME</name>
<comment type="caution">
    <text evidence="1">The sequence shown here is derived from an EMBL/GenBank/DDBJ whole genome shotgun (WGS) entry which is preliminary data.</text>
</comment>
<dbReference type="Proteomes" id="UP001239111">
    <property type="component" value="Chromosome 2"/>
</dbReference>
<evidence type="ECO:0000313" key="1">
    <source>
        <dbReference type="EMBL" id="KAJ8677197.1"/>
    </source>
</evidence>
<keyword evidence="2" id="KW-1185">Reference proteome</keyword>
<protein>
    <submittedName>
        <fullName evidence="1">Uncharacterized protein</fullName>
    </submittedName>
</protein>
<proteinExistence type="predicted"/>